<reference evidence="7" key="1">
    <citation type="journal article" date="1994" name="Gene">
        <title>Alternative splicing generates two distinct transcripts for the Drosophila melanogaster fibroblast growth factor receptor homolog.</title>
        <authorList>
            <person name="Ito M."/>
            <person name="Matsui T."/>
            <person name="Taniguchi T."/>
            <person name="Chihara K."/>
        </authorList>
    </citation>
    <scope>NUCLEOTIDE SEQUENCE</scope>
</reference>
<dbReference type="PIR" id="T13710">
    <property type="entry name" value="T13710"/>
</dbReference>
<accession>Q24315</accession>
<dbReference type="CDD" id="cd00192">
    <property type="entry name" value="PTKc"/>
    <property type="match status" value="1"/>
</dbReference>
<dbReference type="SUPFAM" id="SSF56112">
    <property type="entry name" value="Protein kinase-like (PK-like)"/>
    <property type="match status" value="1"/>
</dbReference>
<feature type="region of interest" description="Disordered" evidence="4">
    <location>
        <begin position="779"/>
        <end position="842"/>
    </location>
</feature>
<feature type="binding site" evidence="3">
    <location>
        <position position="891"/>
    </location>
    <ligand>
        <name>ATP</name>
        <dbReference type="ChEBI" id="CHEBI:30616"/>
    </ligand>
</feature>
<keyword evidence="3" id="KW-0547">Nucleotide-binding</keyword>
<dbReference type="InterPro" id="IPR020635">
    <property type="entry name" value="Tyr_kinase_cat_dom"/>
</dbReference>
<feature type="region of interest" description="Disordered" evidence="4">
    <location>
        <begin position="503"/>
        <end position="584"/>
    </location>
</feature>
<organism evidence="7">
    <name type="scientific">Drosophila melanogaster</name>
    <name type="common">Fruit fly</name>
    <dbReference type="NCBI Taxonomy" id="7227"/>
    <lineage>
        <taxon>Eukaryota</taxon>
        <taxon>Metazoa</taxon>
        <taxon>Ecdysozoa</taxon>
        <taxon>Arthropoda</taxon>
        <taxon>Hexapoda</taxon>
        <taxon>Insecta</taxon>
        <taxon>Pterygota</taxon>
        <taxon>Neoptera</taxon>
        <taxon>Endopterygota</taxon>
        <taxon>Diptera</taxon>
        <taxon>Brachycera</taxon>
        <taxon>Muscomorpha</taxon>
        <taxon>Ephydroidea</taxon>
        <taxon>Drosophilidae</taxon>
        <taxon>Drosophila</taxon>
        <taxon>Sophophora</taxon>
    </lineage>
</organism>
<dbReference type="InterPro" id="IPR001245">
    <property type="entry name" value="Ser-Thr/Tyr_kinase_cat_dom"/>
</dbReference>
<dbReference type="ExpressionAtlas" id="Q24315">
    <property type="expression patterns" value="baseline and differential"/>
</dbReference>
<dbReference type="EMBL" id="D17550">
    <property type="protein sequence ID" value="BAA04488.1"/>
    <property type="molecule type" value="mRNA"/>
</dbReference>
<dbReference type="FunFam" id="1.10.510.10:FF:000689">
    <property type="entry name" value="Tyrosine kinase"/>
    <property type="match status" value="1"/>
</dbReference>
<feature type="compositionally biased region" description="Pro residues" evidence="4">
    <location>
        <begin position="433"/>
        <end position="444"/>
    </location>
</feature>
<feature type="region of interest" description="Disordered" evidence="4">
    <location>
        <begin position="383"/>
        <end position="415"/>
    </location>
</feature>
<dbReference type="GO" id="GO:0005886">
    <property type="term" value="C:plasma membrane"/>
    <property type="evidence" value="ECO:0000250"/>
    <property type="project" value="FlyBase"/>
</dbReference>
<feature type="region of interest" description="Disordered" evidence="4">
    <location>
        <begin position="136"/>
        <end position="170"/>
    </location>
</feature>
<feature type="region of interest" description="Disordered" evidence="4">
    <location>
        <begin position="664"/>
        <end position="686"/>
    </location>
</feature>
<dbReference type="InterPro" id="IPR017441">
    <property type="entry name" value="Protein_kinase_ATP_BS"/>
</dbReference>
<keyword evidence="5" id="KW-0472">Membrane</keyword>
<feature type="transmembrane region" description="Helical" evidence="5">
    <location>
        <begin position="31"/>
        <end position="50"/>
    </location>
</feature>
<dbReference type="PANTHER" id="PTHR24416">
    <property type="entry name" value="TYROSINE-PROTEIN KINASE RECEPTOR"/>
    <property type="match status" value="1"/>
</dbReference>
<dbReference type="AGR" id="FB:FBgn0014073"/>
<evidence type="ECO:0000256" key="4">
    <source>
        <dbReference type="SAM" id="MobiDB-lite"/>
    </source>
</evidence>
<evidence type="ECO:0000256" key="3">
    <source>
        <dbReference type="PROSITE-ProRule" id="PRU10141"/>
    </source>
</evidence>
<gene>
    <name evidence="8" type="primary">Tie</name>
    <name evidence="8" type="ORF">CG7525</name>
</gene>
<dbReference type="GO" id="GO:1903688">
    <property type="term" value="P:positive regulation of border follicle cell migration"/>
    <property type="evidence" value="ECO:0000316"/>
    <property type="project" value="FlyBase"/>
</dbReference>
<dbReference type="InterPro" id="IPR050122">
    <property type="entry name" value="RTK"/>
</dbReference>
<feature type="region of interest" description="Disordered" evidence="4">
    <location>
        <begin position="428"/>
        <end position="463"/>
    </location>
</feature>
<dbReference type="OrthoDB" id="3256376at2759"/>
<feature type="domain" description="Protein kinase" evidence="6">
    <location>
        <begin position="856"/>
        <end position="1198"/>
    </location>
</feature>
<feature type="compositionally biased region" description="Low complexity" evidence="4">
    <location>
        <begin position="515"/>
        <end position="584"/>
    </location>
</feature>
<feature type="compositionally biased region" description="Basic and acidic residues" evidence="4">
    <location>
        <begin position="1074"/>
        <end position="1091"/>
    </location>
</feature>
<dbReference type="AlphaFoldDB" id="Q24315"/>
<keyword evidence="5" id="KW-0812">Transmembrane</keyword>
<feature type="compositionally biased region" description="Low complexity" evidence="4">
    <location>
        <begin position="383"/>
        <end position="412"/>
    </location>
</feature>
<dbReference type="Pfam" id="PF07714">
    <property type="entry name" value="PK_Tyr_Ser-Thr"/>
    <property type="match status" value="2"/>
</dbReference>
<dbReference type="PROSITE" id="PS00109">
    <property type="entry name" value="PROTEIN_KINASE_TYR"/>
    <property type="match status" value="1"/>
</dbReference>
<evidence type="ECO:0000313" key="7">
    <source>
        <dbReference type="EMBL" id="BAA04488.1"/>
    </source>
</evidence>
<proteinExistence type="evidence at transcript level"/>
<comment type="catalytic activity">
    <reaction evidence="2">
        <text>L-tyrosyl-[protein] + ATP = O-phospho-L-tyrosyl-[protein] + ADP + H(+)</text>
        <dbReference type="Rhea" id="RHEA:10596"/>
        <dbReference type="Rhea" id="RHEA-COMP:10136"/>
        <dbReference type="Rhea" id="RHEA-COMP:20101"/>
        <dbReference type="ChEBI" id="CHEBI:15378"/>
        <dbReference type="ChEBI" id="CHEBI:30616"/>
        <dbReference type="ChEBI" id="CHEBI:46858"/>
        <dbReference type="ChEBI" id="CHEBI:61978"/>
        <dbReference type="ChEBI" id="CHEBI:456216"/>
        <dbReference type="EC" id="2.7.10.1"/>
    </reaction>
</comment>
<dbReference type="GO" id="GO:0004714">
    <property type="term" value="F:transmembrane receptor protein tyrosine kinase activity"/>
    <property type="evidence" value="ECO:0007669"/>
    <property type="project" value="UniProtKB-EC"/>
</dbReference>
<dbReference type="InterPro" id="IPR000719">
    <property type="entry name" value="Prot_kinase_dom"/>
</dbReference>
<dbReference type="GO" id="GO:0007169">
    <property type="term" value="P:cell surface receptor protein tyrosine kinase signaling pathway"/>
    <property type="evidence" value="ECO:0000250"/>
    <property type="project" value="FlyBase"/>
</dbReference>
<dbReference type="Gene3D" id="1.10.510.10">
    <property type="entry name" value="Transferase(Phosphotransferase) domain 1"/>
    <property type="match status" value="1"/>
</dbReference>
<dbReference type="PROSITE" id="PS50011">
    <property type="entry name" value="PROTEIN_KINASE_DOM"/>
    <property type="match status" value="1"/>
</dbReference>
<dbReference type="InterPro" id="IPR011009">
    <property type="entry name" value="Kinase-like_dom_sf"/>
</dbReference>
<dbReference type="GO" id="GO:0005524">
    <property type="term" value="F:ATP binding"/>
    <property type="evidence" value="ECO:0007669"/>
    <property type="project" value="UniProtKB-UniRule"/>
</dbReference>
<dbReference type="SMART" id="SM00219">
    <property type="entry name" value="TyrKc"/>
    <property type="match status" value="1"/>
</dbReference>
<feature type="compositionally biased region" description="Basic and acidic residues" evidence="4">
    <location>
        <begin position="829"/>
        <end position="842"/>
    </location>
</feature>
<dbReference type="Gene3D" id="3.30.200.20">
    <property type="entry name" value="Phosphorylase Kinase, domain 1"/>
    <property type="match status" value="1"/>
</dbReference>
<evidence type="ECO:0000256" key="5">
    <source>
        <dbReference type="SAM" id="Phobius"/>
    </source>
</evidence>
<feature type="compositionally biased region" description="Basic residues" evidence="4">
    <location>
        <begin position="798"/>
        <end position="817"/>
    </location>
</feature>
<feature type="non-terminal residue" evidence="7">
    <location>
        <position position="1"/>
    </location>
</feature>
<dbReference type="VEuPathDB" id="VectorBase:FBgn0014073"/>
<dbReference type="FunFam" id="3.30.200.20:FF:000577">
    <property type="entry name" value="Tyrosine kinase"/>
    <property type="match status" value="1"/>
</dbReference>
<evidence type="ECO:0000256" key="1">
    <source>
        <dbReference type="ARBA" id="ARBA00004167"/>
    </source>
</evidence>
<name>Q24315_DROME</name>
<dbReference type="HOGENOM" id="CLU_287340_0_0_1"/>
<dbReference type="PANTHER" id="PTHR24416:SF481">
    <property type="entry name" value="TIE-LIKE RECEPTOR TYROSINE KINASE"/>
    <property type="match status" value="1"/>
</dbReference>
<evidence type="ECO:0000313" key="8">
    <source>
        <dbReference type="FlyBase" id="FBgn0014073"/>
    </source>
</evidence>
<keyword evidence="5" id="KW-1133">Transmembrane helix</keyword>
<evidence type="ECO:0000256" key="2">
    <source>
        <dbReference type="ARBA" id="ARBA00051243"/>
    </source>
</evidence>
<dbReference type="FlyBase" id="FBgn0014073">
    <property type="gene designation" value="Tie"/>
</dbReference>
<evidence type="ECO:0000259" key="6">
    <source>
        <dbReference type="PROSITE" id="PS50011"/>
    </source>
</evidence>
<dbReference type="PROSITE" id="PS00107">
    <property type="entry name" value="PROTEIN_KINASE_ATP"/>
    <property type="match status" value="1"/>
</dbReference>
<keyword evidence="3" id="KW-0067">ATP-binding</keyword>
<feature type="region of interest" description="Disordered" evidence="4">
    <location>
        <begin position="1067"/>
        <end position="1091"/>
    </location>
</feature>
<sequence>CVYVCVGLSKTNNRKPDRKSAEKTISQSSTARAATIILVLLFIFFSRYLVYASVTMSLMKIHRGNESFCSCWLLLLLLVALLLAEAIVAAAAATLSETQTNATNGAIREPPVQLQLQQQQLQLQLQLNATAADGESRNSAEIFSPGDVDVVGDKPTTYRPSGANRPSIAPLNSAQDRERKLMNVLAARRTALHRGGFRTRIGTTGRTAISPSAAVESTSKAPSDPRSVCIRNCTKNFTRRTTASCMRQCANFTRMAMPSNGNSSVVLKGSASSKAAAPAGDRDTNEILFSDESSHGLFVVAKEQNGTLNHIADGTKPAVMGKGIPSKTNSMEDDVEEEEDELKPYVYFGAKLPPIRPGGLTIKAAEGDDDHPRVLEVSVAQSTTPTITTTSTTPAPVSSTRPTASTRRPLTPVERSRSKYKYHMRERGLVPTAAPPPAAPPAPPVSRTRYVGSGRPTAGLSDSIQDLKQTESEVAKPVVRRVVQKVSPSSSTPLIITVLSAEEETTVGQTEALPTDESTTTTSTTTTTEKPSTTTSTSTTTTTPVPSTSKRTTTNAPLSTTNTPTTTTSSTTPSTTTTSSTSTTVIPTTTKANSIIEKDKELIRALGPALTREINIDDANNLIVFCNNTSDCGVTPRTQTQPSHTTDSSPKILRTTVLTSIRSTVHPRPTSTSTTTSTTTTAPPAVTAPSNEVYIGIVESSSSASPADISSTVIANERDLNMEMRRMNLVTLVLVAVGVIPLAAIILYLVRNFVIRRRAKQSEVFDVCITDQQPISPVKKVDSKYQVDDDEDEVDHQHHQHMQHHQNHQNHQNHQHHQAMPMSQASQRDANHNRYGNNDDKTSLASEFQDFERSNIRLKSLLGEGNFGQVWKAEADDLSGHFGATRIVAVKTIRACSAQVSLKDEANIMRKLGSHQNVVTLLGACVESEPHMLIMEYAMRGRLLSLLRAARSATNILPASVPGGRSLAPLSPRTLAGFALDIACGMEYIAGRRIVHRDLAARNVLLDHNGMCKICDFGMSIDLDAERMRKEQEKNAANDLMRHNAHKFKFDFGSRYILQHWQHTFGQGQGQGHCSKDQPHGEKKSHHGHDTIGKRHALPIRWMAPESLQYHMFTTETDIWAFGIVLWEIATLGSTPYSQLTGREVIRRVPQGLRPDLPKESRHEFYNLMSRCWHKEPHMRPSFAQSRLEITRSLHKWADDDSAASDYMDVSGFSEDLEHGVVYFNHRISEFECEI</sequence>
<dbReference type="InterPro" id="IPR008266">
    <property type="entry name" value="Tyr_kinase_AS"/>
</dbReference>
<protein>
    <submittedName>
        <fullName evidence="7">Tyrosine kinase</fullName>
    </submittedName>
</protein>
<feature type="transmembrane region" description="Helical" evidence="5">
    <location>
        <begin position="729"/>
        <end position="750"/>
    </location>
</feature>
<comment type="subcellular location">
    <subcellularLocation>
        <location evidence="1">Membrane</location>
        <topology evidence="1">Single-pass membrane protein</topology>
    </subcellularLocation>
</comment>
<feature type="transmembrane region" description="Helical" evidence="5">
    <location>
        <begin position="71"/>
        <end position="93"/>
    </location>
</feature>